<reference evidence="1 2" key="1">
    <citation type="journal article" date="2003" name="Nature">
        <title>Genome divergence in two Prochlorococcus ecotypes reflects oceanic niche differentiation.</title>
        <authorList>
            <person name="Rocap G."/>
            <person name="Larimer F.W."/>
            <person name="Lamerdin J.E."/>
            <person name="Malfatti S."/>
            <person name="Chain P."/>
            <person name="Ahlgren N.A."/>
            <person name="Arellano A."/>
            <person name="Coleman M."/>
            <person name="Hauser L."/>
            <person name="Hess W.R."/>
            <person name="Johnson Z.I."/>
            <person name="Land M.L."/>
            <person name="Lindell D."/>
            <person name="Post A.F."/>
            <person name="Regala W."/>
            <person name="Shah M."/>
            <person name="Shaw S.L."/>
            <person name="Steglich C."/>
            <person name="Sullivan M.B."/>
            <person name="Ting C.S."/>
            <person name="Tolonen A."/>
            <person name="Webb E.A."/>
            <person name="Zinser E.R."/>
            <person name="Chisholm S.W."/>
        </authorList>
    </citation>
    <scope>NUCLEOTIDE SEQUENCE [LARGE SCALE GENOMIC DNA]</scope>
    <source>
        <strain evidence="2">CCMP1986 / NIES-2087 / MED4</strain>
    </source>
</reference>
<name>B9ER40_PROMP</name>
<dbReference type="AlphaFoldDB" id="B9ER40"/>
<evidence type="ECO:0000313" key="2">
    <source>
        <dbReference type="Proteomes" id="UP000001026"/>
    </source>
</evidence>
<accession>B9ER40</accession>
<evidence type="ECO:0000313" key="1">
    <source>
        <dbReference type="EMBL" id="CAX37114.1"/>
    </source>
</evidence>
<gene>
    <name evidence="1" type="ordered locus">PMM2035</name>
</gene>
<dbReference type="Proteomes" id="UP000001026">
    <property type="component" value="Chromosome"/>
</dbReference>
<dbReference type="EMBL" id="BX548174">
    <property type="protein sequence ID" value="CAX37114.1"/>
    <property type="molecule type" value="Genomic_DNA"/>
</dbReference>
<dbReference type="KEGG" id="pmm:PMM2035"/>
<proteinExistence type="predicted"/>
<dbReference type="STRING" id="59919.PMM2035"/>
<sequence length="41" mass="4900">MSKFRSCIMVNMYFNGKSFVYCKSQEEKTIKLTYRGSSYSR</sequence>
<dbReference type="HOGENOM" id="CLU_3275084_0_0_3"/>
<organism evidence="1 2">
    <name type="scientific">Prochlorococcus marinus subsp. pastoris (strain CCMP1986 / NIES-2087 / MED4)</name>
    <dbReference type="NCBI Taxonomy" id="59919"/>
    <lineage>
        <taxon>Bacteria</taxon>
        <taxon>Bacillati</taxon>
        <taxon>Cyanobacteriota</taxon>
        <taxon>Cyanophyceae</taxon>
        <taxon>Synechococcales</taxon>
        <taxon>Prochlorococcaceae</taxon>
        <taxon>Prochlorococcus</taxon>
    </lineage>
</organism>
<protein>
    <submittedName>
        <fullName evidence="1">Uncharacterized protein</fullName>
    </submittedName>
</protein>